<dbReference type="Proteomes" id="UP000031004">
    <property type="component" value="Unassembled WGS sequence"/>
</dbReference>
<protein>
    <recommendedName>
        <fullName evidence="2">DUF7159 domain-containing protein</fullName>
    </recommendedName>
</protein>
<reference evidence="3 4" key="1">
    <citation type="submission" date="2014-11" db="EMBL/GenBank/DDBJ databases">
        <title>Mycobacterium setense Manresensis Genome.</title>
        <authorList>
            <person name="Rech G."/>
            <person name="Sumoy L."/>
        </authorList>
    </citation>
    <scope>NUCLEOTIDE SEQUENCE [LARGE SCALE GENOMIC DNA]</scope>
    <source>
        <strain evidence="3 4">Manresensis</strain>
    </source>
</reference>
<accession>A0ABR4YVA6</accession>
<feature type="domain" description="DUF7159" evidence="2">
    <location>
        <begin position="26"/>
        <end position="124"/>
    </location>
</feature>
<evidence type="ECO:0000313" key="4">
    <source>
        <dbReference type="Proteomes" id="UP000031004"/>
    </source>
</evidence>
<evidence type="ECO:0000256" key="1">
    <source>
        <dbReference type="SAM" id="MobiDB-lite"/>
    </source>
</evidence>
<organism evidence="3 4">
    <name type="scientific">Mycolicibacterium setense</name>
    <dbReference type="NCBI Taxonomy" id="431269"/>
    <lineage>
        <taxon>Bacteria</taxon>
        <taxon>Bacillati</taxon>
        <taxon>Actinomycetota</taxon>
        <taxon>Actinomycetes</taxon>
        <taxon>Mycobacteriales</taxon>
        <taxon>Mycobacteriaceae</taxon>
        <taxon>Mycolicibacterium</taxon>
    </lineage>
</organism>
<dbReference type="EMBL" id="JTLZ01000006">
    <property type="protein sequence ID" value="KHO25523.1"/>
    <property type="molecule type" value="Genomic_DNA"/>
</dbReference>
<dbReference type="Pfam" id="PF23717">
    <property type="entry name" value="DUF7159"/>
    <property type="match status" value="1"/>
</dbReference>
<dbReference type="InterPro" id="IPR055583">
    <property type="entry name" value="DUF7159"/>
</dbReference>
<feature type="region of interest" description="Disordered" evidence="1">
    <location>
        <begin position="329"/>
        <end position="363"/>
    </location>
</feature>
<sequence>MPIPAARLTLVAVGSREGNRGHRVKAVLGLSMTSHGIAWALCDRRSADATPLDDDAFDVDSADQLAARAAAAARSAQAIAASSGQHVASIGVCAAEDDRMAELLDLLAGAGFDDVRAVPEPFATTDPDDIGAAARLRAARSAALAVATNLVARAPRPVAVRVVAPRRYTAARAAAAAAAAIAAGLLTVGSQYVEPVPGPAADDGAITAAAEPQLVTVATPREATRSVALPEEEFVAERAARTPIVEPVEPAASAVQTAAEPVQPVAHAESPVPQAIPVVRASVPAVAQATVDPRPVQQPVALAVPAGAAPVQHIPAAVTGPIGAAPAAAPHLATDPAPGPAALPQPALPLPASPPAPAPVPAPAPAPAPAGLWFLGAMP</sequence>
<evidence type="ECO:0000259" key="2">
    <source>
        <dbReference type="Pfam" id="PF23717"/>
    </source>
</evidence>
<feature type="compositionally biased region" description="Pro residues" evidence="1">
    <location>
        <begin position="337"/>
        <end position="363"/>
    </location>
</feature>
<evidence type="ECO:0000313" key="3">
    <source>
        <dbReference type="EMBL" id="KHO25523.1"/>
    </source>
</evidence>
<gene>
    <name evidence="3" type="ORF">QQ44_14425</name>
</gene>
<comment type="caution">
    <text evidence="3">The sequence shown here is derived from an EMBL/GenBank/DDBJ whole genome shotgun (WGS) entry which is preliminary data.</text>
</comment>
<name>A0ABR4YVA6_9MYCO</name>
<proteinExistence type="predicted"/>
<keyword evidence="4" id="KW-1185">Reference proteome</keyword>